<gene>
    <name evidence="1" type="ORF">F4694_006443</name>
</gene>
<organism evidence="1 2">
    <name type="scientific">Neobacillus niacini</name>
    <dbReference type="NCBI Taxonomy" id="86668"/>
    <lineage>
        <taxon>Bacteria</taxon>
        <taxon>Bacillati</taxon>
        <taxon>Bacillota</taxon>
        <taxon>Bacilli</taxon>
        <taxon>Bacillales</taxon>
        <taxon>Bacillaceae</taxon>
        <taxon>Neobacillus</taxon>
    </lineage>
</organism>
<evidence type="ECO:0000313" key="2">
    <source>
        <dbReference type="Proteomes" id="UP000548423"/>
    </source>
</evidence>
<comment type="caution">
    <text evidence="1">The sequence shown here is derived from an EMBL/GenBank/DDBJ whole genome shotgun (WGS) entry which is preliminary data.</text>
</comment>
<reference evidence="2" key="1">
    <citation type="submission" date="2020-07" db="EMBL/GenBank/DDBJ databases">
        <authorList>
            <person name="Partida-Martinez L."/>
            <person name="Huntemann M."/>
            <person name="Clum A."/>
            <person name="Wang J."/>
            <person name="Palaniappan K."/>
            <person name="Ritter S."/>
            <person name="Chen I.-M."/>
            <person name="Stamatis D."/>
            <person name="Reddy T."/>
            <person name="O'Malley R."/>
            <person name="Daum C."/>
            <person name="Shapiro N."/>
            <person name="Ivanova N."/>
            <person name="Kyrpides N."/>
            <person name="Woyke T."/>
        </authorList>
    </citation>
    <scope>NUCLEOTIDE SEQUENCE [LARGE SCALE GENOMIC DNA]</scope>
    <source>
        <strain evidence="2">AT2.8</strain>
    </source>
</reference>
<name>A0A852TN27_9BACI</name>
<dbReference type="AlphaFoldDB" id="A0A852TN27"/>
<proteinExistence type="predicted"/>
<protein>
    <submittedName>
        <fullName evidence="1">Uncharacterized protein</fullName>
    </submittedName>
</protein>
<sequence length="77" mass="7952">MGQPQQCESCCEDTDILCVSIPGGVHIVLLGIHIDLEAVCLRISNPGTSTLTAAQQANVEQIAGAVGNLLGNLLPRA</sequence>
<dbReference type="EMBL" id="JACCBX010000024">
    <property type="protein sequence ID" value="NYE09541.1"/>
    <property type="molecule type" value="Genomic_DNA"/>
</dbReference>
<accession>A0A852TN27</accession>
<evidence type="ECO:0000313" key="1">
    <source>
        <dbReference type="EMBL" id="NYE09541.1"/>
    </source>
</evidence>
<reference evidence="2" key="2">
    <citation type="submission" date="2020-08" db="EMBL/GenBank/DDBJ databases">
        <title>The Agave Microbiome: Exploring the role of microbial communities in plant adaptations to desert environments.</title>
        <authorList>
            <person name="Partida-Martinez L.P."/>
        </authorList>
    </citation>
    <scope>NUCLEOTIDE SEQUENCE [LARGE SCALE GENOMIC DNA]</scope>
    <source>
        <strain evidence="2">AT2.8</strain>
    </source>
</reference>
<dbReference type="Proteomes" id="UP000548423">
    <property type="component" value="Unassembled WGS sequence"/>
</dbReference>